<dbReference type="AlphaFoldDB" id="A0A644X9P2"/>
<sequence length="55" mass="6767">MPLNDLKDILRRRAELLKILQQIWQMWDEQRGIGRQRRCEFFLHIGHQLILPEDV</sequence>
<gene>
    <name evidence="1" type="ORF">SDC9_59260</name>
</gene>
<dbReference type="EMBL" id="VSSQ01002037">
    <property type="protein sequence ID" value="MPM12905.1"/>
    <property type="molecule type" value="Genomic_DNA"/>
</dbReference>
<organism evidence="1">
    <name type="scientific">bioreactor metagenome</name>
    <dbReference type="NCBI Taxonomy" id="1076179"/>
    <lineage>
        <taxon>unclassified sequences</taxon>
        <taxon>metagenomes</taxon>
        <taxon>ecological metagenomes</taxon>
    </lineage>
</organism>
<evidence type="ECO:0000313" key="1">
    <source>
        <dbReference type="EMBL" id="MPM12905.1"/>
    </source>
</evidence>
<comment type="caution">
    <text evidence="1">The sequence shown here is derived from an EMBL/GenBank/DDBJ whole genome shotgun (WGS) entry which is preliminary data.</text>
</comment>
<proteinExistence type="predicted"/>
<accession>A0A644X9P2</accession>
<reference evidence="1" key="1">
    <citation type="submission" date="2019-08" db="EMBL/GenBank/DDBJ databases">
        <authorList>
            <person name="Kucharzyk K."/>
            <person name="Murdoch R.W."/>
            <person name="Higgins S."/>
            <person name="Loffler F."/>
        </authorList>
    </citation>
    <scope>NUCLEOTIDE SEQUENCE</scope>
</reference>
<protein>
    <submittedName>
        <fullName evidence="1">Uncharacterized protein</fullName>
    </submittedName>
</protein>
<name>A0A644X9P2_9ZZZZ</name>